<dbReference type="PANTHER" id="PTHR13457">
    <property type="entry name" value="BAP28"/>
    <property type="match status" value="1"/>
</dbReference>
<evidence type="ECO:0000256" key="1">
    <source>
        <dbReference type="ARBA" id="ARBA00004604"/>
    </source>
</evidence>
<dbReference type="SMART" id="SM01036">
    <property type="entry name" value="BP28CT"/>
    <property type="match status" value="1"/>
</dbReference>
<dbReference type="GO" id="GO:0030686">
    <property type="term" value="C:90S preribosome"/>
    <property type="evidence" value="ECO:0007669"/>
    <property type="project" value="TreeGrafter"/>
</dbReference>
<comment type="subunit">
    <text evidence="3 10">Component of the ribosomal small subunit (SSU) processome.</text>
</comment>
<dbReference type="InterPro" id="IPR016024">
    <property type="entry name" value="ARM-type_fold"/>
</dbReference>
<dbReference type="Pfam" id="PF08146">
    <property type="entry name" value="BP28CT"/>
    <property type="match status" value="1"/>
</dbReference>
<dbReference type="EMBL" id="KN847521">
    <property type="protein sequence ID" value="KIV95763.1"/>
    <property type="molecule type" value="Genomic_DNA"/>
</dbReference>
<evidence type="ECO:0000256" key="10">
    <source>
        <dbReference type="RuleBase" id="RU367065"/>
    </source>
</evidence>
<evidence type="ECO:0000256" key="5">
    <source>
        <dbReference type="ARBA" id="ARBA00022517"/>
    </source>
</evidence>
<dbReference type="InterPro" id="IPR011989">
    <property type="entry name" value="ARM-like"/>
</dbReference>
<keyword evidence="6 10" id="KW-0698">rRNA processing</keyword>
<evidence type="ECO:0000256" key="9">
    <source>
        <dbReference type="ARBA" id="ARBA00025076"/>
    </source>
</evidence>
<dbReference type="VEuPathDB" id="FungiDB:PV10_03378"/>
<evidence type="ECO:0000256" key="4">
    <source>
        <dbReference type="ARBA" id="ARBA00015399"/>
    </source>
</evidence>
<comment type="subcellular location">
    <subcellularLocation>
        <location evidence="1 10">Nucleus</location>
        <location evidence="1 10">Nucleolus</location>
    </subcellularLocation>
</comment>
<dbReference type="GO" id="GO:0000462">
    <property type="term" value="P:maturation of SSU-rRNA from tricistronic rRNA transcript (SSU-rRNA, 5.8S rRNA, LSU-rRNA)"/>
    <property type="evidence" value="ECO:0007669"/>
    <property type="project" value="TreeGrafter"/>
</dbReference>
<dbReference type="HOGENOM" id="CLU_001128_3_1_1"/>
<feature type="domain" description="BP28 C-terminal" evidence="11">
    <location>
        <begin position="1521"/>
        <end position="1678"/>
    </location>
</feature>
<evidence type="ECO:0000256" key="2">
    <source>
        <dbReference type="ARBA" id="ARBA00010559"/>
    </source>
</evidence>
<dbReference type="GO" id="GO:0034455">
    <property type="term" value="C:t-UTP complex"/>
    <property type="evidence" value="ECO:0007669"/>
    <property type="project" value="TreeGrafter"/>
</dbReference>
<dbReference type="InterPro" id="IPR012954">
    <property type="entry name" value="BP28_C_dom"/>
</dbReference>
<evidence type="ECO:0000259" key="11">
    <source>
        <dbReference type="SMART" id="SM01036"/>
    </source>
</evidence>
<dbReference type="RefSeq" id="XP_016227337.1">
    <property type="nucleotide sequence ID" value="XM_016367819.1"/>
</dbReference>
<keyword evidence="7 10" id="KW-0539">Nucleus</keyword>
<dbReference type="InterPro" id="IPR040191">
    <property type="entry name" value="UTP10"/>
</dbReference>
<evidence type="ECO:0000256" key="6">
    <source>
        <dbReference type="ARBA" id="ARBA00022552"/>
    </source>
</evidence>
<name>A0A0D2A9W6_EXOME</name>
<dbReference type="Pfam" id="PF12397">
    <property type="entry name" value="U3snoRNP10"/>
    <property type="match status" value="1"/>
</dbReference>
<keyword evidence="13" id="KW-1185">Reference proteome</keyword>
<dbReference type="STRING" id="212818.A0A0D2A9W6"/>
<evidence type="ECO:0000256" key="7">
    <source>
        <dbReference type="ARBA" id="ARBA00023242"/>
    </source>
</evidence>
<reference evidence="12 13" key="1">
    <citation type="submission" date="2015-01" db="EMBL/GenBank/DDBJ databases">
        <title>The Genome Sequence of Exophiala mesophila CBS40295.</title>
        <authorList>
            <consortium name="The Broad Institute Genomics Platform"/>
            <person name="Cuomo C."/>
            <person name="de Hoog S."/>
            <person name="Gorbushina A."/>
            <person name="Stielow B."/>
            <person name="Teixiera M."/>
            <person name="Abouelleil A."/>
            <person name="Chapman S.B."/>
            <person name="Priest M."/>
            <person name="Young S.K."/>
            <person name="Wortman J."/>
            <person name="Nusbaum C."/>
            <person name="Birren B."/>
        </authorList>
    </citation>
    <scope>NUCLEOTIDE SEQUENCE [LARGE SCALE GENOMIC DNA]</scope>
    <source>
        <strain evidence="12 13">CBS 40295</strain>
    </source>
</reference>
<dbReference type="InterPro" id="IPR022125">
    <property type="entry name" value="U3snoRNP10_N"/>
</dbReference>
<proteinExistence type="inferred from homology"/>
<dbReference type="GO" id="GO:0045943">
    <property type="term" value="P:positive regulation of transcription by RNA polymerase I"/>
    <property type="evidence" value="ECO:0007669"/>
    <property type="project" value="TreeGrafter"/>
</dbReference>
<dbReference type="Proteomes" id="UP000054302">
    <property type="component" value="Unassembled WGS sequence"/>
</dbReference>
<dbReference type="Gene3D" id="1.25.10.10">
    <property type="entry name" value="Leucine-rich Repeat Variant"/>
    <property type="match status" value="1"/>
</dbReference>
<keyword evidence="5 10" id="KW-0690">Ribosome biogenesis</keyword>
<dbReference type="GeneID" id="27321223"/>
<comment type="function">
    <text evidence="9">Involved in nucleolar processing of pre-18S ribosomal RNA. Involved in ribosome biosynthesis.</text>
</comment>
<organism evidence="12 13">
    <name type="scientific">Exophiala mesophila</name>
    <name type="common">Black yeast-like fungus</name>
    <dbReference type="NCBI Taxonomy" id="212818"/>
    <lineage>
        <taxon>Eukaryota</taxon>
        <taxon>Fungi</taxon>
        <taxon>Dikarya</taxon>
        <taxon>Ascomycota</taxon>
        <taxon>Pezizomycotina</taxon>
        <taxon>Eurotiomycetes</taxon>
        <taxon>Chaetothyriomycetidae</taxon>
        <taxon>Chaetothyriales</taxon>
        <taxon>Herpotrichiellaceae</taxon>
        <taxon>Exophiala</taxon>
    </lineage>
</organism>
<dbReference type="SUPFAM" id="SSF48371">
    <property type="entry name" value="ARM repeat"/>
    <property type="match status" value="1"/>
</dbReference>
<dbReference type="GO" id="GO:0030515">
    <property type="term" value="F:snoRNA binding"/>
    <property type="evidence" value="ECO:0007669"/>
    <property type="project" value="TreeGrafter"/>
</dbReference>
<dbReference type="OrthoDB" id="31183at2759"/>
<protein>
    <recommendedName>
        <fullName evidence="4 10">U3 small nucleolar RNA-associated protein 10</fullName>
    </recommendedName>
</protein>
<sequence>MASAFASQLRAIAANSSHELDLKARREAHAQSLIFDQSVAVKQDWDTIYQVCLDGFQELCLLDSRLKEFDNNLFSPHSKEQDRDQLTKSQNDALSLVIERCLALIGAKVLLRPGIKAVEWLVRRFRAHVLDTTALLCTFLPYHESPVFRNILSLIPANKITNDWKFLGPYHKNAANVPRHAIVYSATHNDAFFSTFNSYVLRACEDGGSQTQLLRFWGSLVVEAITGRLQQTKSGRAEVQKQRQADALLKILPILIGGFEIRTCPEMTLCCFTISIVLASNAMLDDTVIDSLADAVVSFLNANETEIDSVLTTLSVLIANKSERKVSKSVLRDLTSLANLHERLVHLLPQAPVAGLLEALLSSSLVGLRKKNFGPRLEYVSSALSRSFDILDGSAWSRVLVRLLQKVESLDPTDAVEAAIRARILTILQNAADSPQLSGLLAEAAVATGKSLADLELIVGSTLVVRSQSQSRDASSNDQASETLVKEPQTAVIESVLASLPATISENSFIVAPRPVFEEFANAYASCYTNQSTLQKFQALALWSSNLSTAPALYESFVLRLACSIAPGDQRAAALLTLPTRPHFGSEDLHQLLLPYLTILLTDASRPVRQAASSVTIAIRSSATQSQQLDKATSSSLDTLQDTFTSAEVRRIPHGNILKILDQAYLPVLEECVLDASQMGKVLQIALDSTSPSSSSGPKVHMELKKSLRQNLFDLLATFATVCPLIKAKVAVVELLVGVHKVSSTTSARALASVLKDWSDLTAADAAQATVATGLSLSDVDDILVQLIRPSDKEAVDRILDMVEGADATVRPELTAAFFNRIALVWKDLRTDAQLSASTRLFNMAFSKRAAVATGSRHVLLTNALSTEILATLLDFASSGLAQLQSEGPAKKRRRTSHGRESLSKHVVVEFESAISRLTFALEIVDSSKPETHPGLLNDLFEGLVTLRRIKDRGTSESPYLLTLCLSSILAIVQKSLTLRKPNIDISAIRADLITDCVRSSDNPQVQTTALLLAASVASIAPDRILHNIMPIFTFTGHNLFAKEDDRSVFVTNQAIDQIIPPLVASLKRQDATNLIDATSSLLVSFVAAYDHIPQHRRVAFYHRLLNRLGADDFAFAIIALLRSRRPTDDISKFLTDLVDDLPAKSQLITYHKLTGLSSDIFEAKPQHVEALLGINASSSNEKKEKSAALILGVASGLLESNSLKTQLRRIRKVNATVADELRGLYRMCIPQTLSFLKKAKEQQPNVLPAVKSCLHALLELPSIADLLNLVPSLLLELQKLEDHDLQPLALRVLASQLQHNAPRDTHTRSEAIAFLPVLGDLITSTENEALRHASISCIDRIVEVYGRKSPEAVLSASTILVEGEHGLSSKDPRTQLMSLLCLASMMEALKESAIPLVPTSMAKSIAILDYTLQDKGRGVDLHNAVFALLSALIAHVPFMLSDDNVVDMLKMTYKSSVKILDGSSQEARKDALTLLAHKLEIGTITSSLTAALPDVVVEFDDEGTAQLLDVLLQAIERNSKSVVVQSSDSISNLLLRILDMHRLLPSSKSVSAISAKMNSISIAFIYKLNNTIFQPLFETWIDWATKGTDLVDDNFSPAAKTARLTSLFDLLTHFFSSLKSIVTSYAAYILEPANTVLSTIHASATDEKSEIMADELALYTSTLHVLTAALTHDQGTIDEGSQEADDPGFFTRHFEPLATNLMQQLTLNGAKNKSLRKVVSTLVPQTIIALATATMDTPSRHQTINHALCQLRHHDNTAVRLAGIRMNLAITEDEVVGDEWINNIVVGSSGEGGVGGAGETMVYVNEALEDDDEEVEREVRRWVRLVRGKVGEDVFEI</sequence>
<dbReference type="PANTHER" id="PTHR13457:SF1">
    <property type="entry name" value="HEAT REPEAT-CONTAINING PROTEIN 1"/>
    <property type="match status" value="1"/>
</dbReference>
<evidence type="ECO:0000313" key="13">
    <source>
        <dbReference type="Proteomes" id="UP000054302"/>
    </source>
</evidence>
<evidence type="ECO:0000256" key="3">
    <source>
        <dbReference type="ARBA" id="ARBA00011399"/>
    </source>
</evidence>
<evidence type="ECO:0000313" key="12">
    <source>
        <dbReference type="EMBL" id="KIV95763.1"/>
    </source>
</evidence>
<comment type="similarity">
    <text evidence="2 10">Belongs to the HEATR1/UTP10 family.</text>
</comment>
<evidence type="ECO:0000256" key="8">
    <source>
        <dbReference type="ARBA" id="ARBA00023274"/>
    </source>
</evidence>
<gene>
    <name evidence="12" type="ORF">PV10_03378</name>
</gene>
<keyword evidence="8 10" id="KW-0687">Ribonucleoprotein</keyword>
<dbReference type="GO" id="GO:0032040">
    <property type="term" value="C:small-subunit processome"/>
    <property type="evidence" value="ECO:0007669"/>
    <property type="project" value="TreeGrafter"/>
</dbReference>
<dbReference type="OMA" id="GEPFDRY"/>
<accession>A0A0D2A9W6</accession>